<dbReference type="InterPro" id="IPR036864">
    <property type="entry name" value="Zn2-C6_fun-type_DNA-bd_sf"/>
</dbReference>
<comment type="similarity">
    <text evidence="8">Belongs to the xlnR/xlr1 family.</text>
</comment>
<dbReference type="GO" id="GO:0000981">
    <property type="term" value="F:DNA-binding transcription factor activity, RNA polymerase II-specific"/>
    <property type="evidence" value="ECO:0007669"/>
    <property type="project" value="InterPro"/>
</dbReference>
<feature type="compositionally biased region" description="Polar residues" evidence="11">
    <location>
        <begin position="158"/>
        <end position="171"/>
    </location>
</feature>
<dbReference type="GO" id="GO:0003677">
    <property type="term" value="F:DNA binding"/>
    <property type="evidence" value="ECO:0007669"/>
    <property type="project" value="UniProtKB-KW"/>
</dbReference>
<keyword evidence="7" id="KW-0539">Nucleus</keyword>
<evidence type="ECO:0000259" key="13">
    <source>
        <dbReference type="PROSITE" id="PS50048"/>
    </source>
</evidence>
<evidence type="ECO:0000256" key="5">
    <source>
        <dbReference type="ARBA" id="ARBA00023159"/>
    </source>
</evidence>
<dbReference type="SUPFAM" id="SSF57701">
    <property type="entry name" value="Zn2/Cys6 DNA-binding domain"/>
    <property type="match status" value="1"/>
</dbReference>
<evidence type="ECO:0000256" key="4">
    <source>
        <dbReference type="ARBA" id="ARBA00023125"/>
    </source>
</evidence>
<keyword evidence="5" id="KW-0010">Activator</keyword>
<dbReference type="InterPro" id="IPR051439">
    <property type="entry name" value="XlnR/Xlr1"/>
</dbReference>
<protein>
    <recommendedName>
        <fullName evidence="9">Xylanolytic transcriptional activator xlnR</fullName>
    </recommendedName>
    <alternativeName>
        <fullName evidence="10">Xylanase regulator</fullName>
    </alternativeName>
</protein>
<keyword evidence="12" id="KW-0472">Membrane</keyword>
<dbReference type="OrthoDB" id="5365785at2759"/>
<evidence type="ECO:0000313" key="14">
    <source>
        <dbReference type="EMBL" id="KAJ5107468.1"/>
    </source>
</evidence>
<gene>
    <name evidence="14" type="ORF">N7456_004143</name>
</gene>
<feature type="compositionally biased region" description="Polar residues" evidence="11">
    <location>
        <begin position="312"/>
        <end position="337"/>
    </location>
</feature>
<dbReference type="PROSITE" id="PS00463">
    <property type="entry name" value="ZN2_CY6_FUNGAL_1"/>
    <property type="match status" value="1"/>
</dbReference>
<feature type="compositionally biased region" description="Basic and acidic residues" evidence="11">
    <location>
        <begin position="52"/>
        <end position="68"/>
    </location>
</feature>
<dbReference type="CDD" id="cd00067">
    <property type="entry name" value="GAL4"/>
    <property type="match status" value="1"/>
</dbReference>
<evidence type="ECO:0000256" key="8">
    <source>
        <dbReference type="ARBA" id="ARBA00037990"/>
    </source>
</evidence>
<evidence type="ECO:0000256" key="6">
    <source>
        <dbReference type="ARBA" id="ARBA00023163"/>
    </source>
</evidence>
<evidence type="ECO:0000256" key="12">
    <source>
        <dbReference type="SAM" id="Phobius"/>
    </source>
</evidence>
<feature type="region of interest" description="Disordered" evidence="11">
    <location>
        <begin position="312"/>
        <end position="342"/>
    </location>
</feature>
<dbReference type="AlphaFoldDB" id="A0A9W9FW09"/>
<keyword evidence="3" id="KW-0805">Transcription regulation</keyword>
<evidence type="ECO:0000256" key="11">
    <source>
        <dbReference type="SAM" id="MobiDB-lite"/>
    </source>
</evidence>
<feature type="compositionally biased region" description="Polar residues" evidence="11">
    <location>
        <begin position="84"/>
        <end position="93"/>
    </location>
</feature>
<evidence type="ECO:0000256" key="2">
    <source>
        <dbReference type="ARBA" id="ARBA00022833"/>
    </source>
</evidence>
<name>A0A9W9FW09_9EURO</name>
<dbReference type="Proteomes" id="UP001149165">
    <property type="component" value="Unassembled WGS sequence"/>
</dbReference>
<keyword evidence="2" id="KW-0862">Zinc</keyword>
<dbReference type="Pfam" id="PF00172">
    <property type="entry name" value="Zn_clus"/>
    <property type="match status" value="1"/>
</dbReference>
<keyword evidence="1" id="KW-0479">Metal-binding</keyword>
<feature type="region of interest" description="Disordered" evidence="11">
    <location>
        <begin position="46"/>
        <end position="134"/>
    </location>
</feature>
<keyword evidence="12" id="KW-0812">Transmembrane</keyword>
<dbReference type="PANTHER" id="PTHR47663:SF1">
    <property type="entry name" value="XYLANOLYTIC TRANSCRIPTIONAL ACTIVATOR XLNR-RELATED"/>
    <property type="match status" value="1"/>
</dbReference>
<organism evidence="14 15">
    <name type="scientific">Penicillium angulare</name>
    <dbReference type="NCBI Taxonomy" id="116970"/>
    <lineage>
        <taxon>Eukaryota</taxon>
        <taxon>Fungi</taxon>
        <taxon>Dikarya</taxon>
        <taxon>Ascomycota</taxon>
        <taxon>Pezizomycotina</taxon>
        <taxon>Eurotiomycetes</taxon>
        <taxon>Eurotiomycetidae</taxon>
        <taxon>Eurotiales</taxon>
        <taxon>Aspergillaceae</taxon>
        <taxon>Penicillium</taxon>
    </lineage>
</organism>
<evidence type="ECO:0000313" key="15">
    <source>
        <dbReference type="Proteomes" id="UP001149165"/>
    </source>
</evidence>
<dbReference type="Gene3D" id="4.10.240.10">
    <property type="entry name" value="Zn(2)-C6 fungal-type DNA-binding domain"/>
    <property type="match status" value="1"/>
</dbReference>
<feature type="compositionally biased region" description="Polar residues" evidence="11">
    <location>
        <begin position="105"/>
        <end position="134"/>
    </location>
</feature>
<feature type="domain" description="Zn(2)-C6 fungal-type" evidence="13">
    <location>
        <begin position="12"/>
        <end position="41"/>
    </location>
</feature>
<dbReference type="PROSITE" id="PS50048">
    <property type="entry name" value="ZN2_CY6_FUNGAL_2"/>
    <property type="match status" value="1"/>
</dbReference>
<keyword evidence="12" id="KW-1133">Transmembrane helix</keyword>
<evidence type="ECO:0000256" key="1">
    <source>
        <dbReference type="ARBA" id="ARBA00022723"/>
    </source>
</evidence>
<dbReference type="GO" id="GO:0006351">
    <property type="term" value="P:DNA-templated transcription"/>
    <property type="evidence" value="ECO:0007669"/>
    <property type="project" value="InterPro"/>
</dbReference>
<accession>A0A9W9FW09</accession>
<evidence type="ECO:0000256" key="7">
    <source>
        <dbReference type="ARBA" id="ARBA00023242"/>
    </source>
</evidence>
<reference evidence="14" key="2">
    <citation type="journal article" date="2023" name="IMA Fungus">
        <title>Comparative genomic study of the Penicillium genus elucidates a diverse pangenome and 15 lateral gene transfer events.</title>
        <authorList>
            <person name="Petersen C."/>
            <person name="Sorensen T."/>
            <person name="Nielsen M.R."/>
            <person name="Sondergaard T.E."/>
            <person name="Sorensen J.L."/>
            <person name="Fitzpatrick D.A."/>
            <person name="Frisvad J.C."/>
            <person name="Nielsen K.L."/>
        </authorList>
    </citation>
    <scope>NUCLEOTIDE SEQUENCE</scope>
    <source>
        <strain evidence="14">IBT 30069</strain>
    </source>
</reference>
<dbReference type="PANTHER" id="PTHR47663">
    <property type="entry name" value="XYLANOLYTIC TRANSCRIPTIONAL ACTIVATOR XLNR-RELATED"/>
    <property type="match status" value="1"/>
</dbReference>
<reference evidence="14" key="1">
    <citation type="submission" date="2022-11" db="EMBL/GenBank/DDBJ databases">
        <authorList>
            <person name="Petersen C."/>
        </authorList>
    </citation>
    <scope>NUCLEOTIDE SEQUENCE</scope>
    <source>
        <strain evidence="14">IBT 30069</strain>
    </source>
</reference>
<feature type="region of interest" description="Disordered" evidence="11">
    <location>
        <begin position="146"/>
        <end position="171"/>
    </location>
</feature>
<dbReference type="GO" id="GO:0008270">
    <property type="term" value="F:zinc ion binding"/>
    <property type="evidence" value="ECO:0007669"/>
    <property type="project" value="InterPro"/>
</dbReference>
<dbReference type="Pfam" id="PF04082">
    <property type="entry name" value="Fungal_trans"/>
    <property type="match status" value="1"/>
</dbReference>
<dbReference type="InterPro" id="IPR001138">
    <property type="entry name" value="Zn2Cys6_DnaBD"/>
</dbReference>
<evidence type="ECO:0000256" key="3">
    <source>
        <dbReference type="ARBA" id="ARBA00023015"/>
    </source>
</evidence>
<dbReference type="SMART" id="SM00066">
    <property type="entry name" value="GAL4"/>
    <property type="match status" value="1"/>
</dbReference>
<keyword evidence="4" id="KW-0238">DNA-binding</keyword>
<dbReference type="EMBL" id="JAPQKH010000003">
    <property type="protein sequence ID" value="KAJ5107468.1"/>
    <property type="molecule type" value="Genomic_DNA"/>
</dbReference>
<evidence type="ECO:0000256" key="10">
    <source>
        <dbReference type="ARBA" id="ARBA00041954"/>
    </source>
</evidence>
<evidence type="ECO:0000256" key="9">
    <source>
        <dbReference type="ARBA" id="ARBA00040261"/>
    </source>
</evidence>
<proteinExistence type="inferred from homology"/>
<dbReference type="InterPro" id="IPR007219">
    <property type="entry name" value="XnlR_reg_dom"/>
</dbReference>
<keyword evidence="15" id="KW-1185">Reference proteome</keyword>
<keyword evidence="6" id="KW-0804">Transcription</keyword>
<comment type="caution">
    <text evidence="14">The sequence shown here is derived from an EMBL/GenBank/DDBJ whole genome shotgun (WGS) entry which is preliminary data.</text>
</comment>
<sequence>MSHRNHSRVLRACDACTHSKQRCDGEQPCRRCAERDESCHYTKTVRKRGRRPRSDSIRYLRREKRGSTELEPPQCMTPSPPETGASNSASLPENSGYMAPPGSRVCTTNSTDGPSANSSEFLKSPTDFHTANSPYTTQRQAFNGLFQSPADSSGLGPHQTSLSPGQISLGPSSPIHTFHNDTFDDVSTNVNKFPLKQTYRCLDTIAHYLKGILSLEEASDMLEIYFNEESNSPFKSTSPYMLAHVLHPSTISQPTSTRPISPALVAVILFCVTQTADMRIFDTPGARERTSVDLYRLSLDLLQAEDPDNYFRTSDGWQFHPQTTKSPPPDTRSSPDFQPSGKALLPKQLGSTDIILAVAILTLAISGGHYKADALKWKDKLIRLVRASGLSMEDQDIDLGPVFCGLYNGDATFRRWLISKEERRRLFWLIYSLDRHLALSFNMRLSLPEGTFCVRNPLPETVWQSLDTADLTYIPTCQLGPPTQITGCGFFEYFLPLASLLGHIIDMHHYRSHPSLGKFVPQAAIHQIEAMISQREQELDLLTSQMNAHPTNGSSGHGFSQPTDVLSRMTEKFGPPKSGTSLQSKLQLVHIYSTYLLHVFYILLHGKWDPISMIEDKDDWITSESFLKCASHALSATEVVSQILTLDPEMLFMPYLFGIYLLQGSFILLLFVDRMPELGPNRSVEEVCETIIRAHEVSVVTLDTTFQKNFRRVFRSMLYDAQQAGPHAWDEHKARRRELLSLYRWTPLAHGLAY</sequence>
<dbReference type="CDD" id="cd12148">
    <property type="entry name" value="fungal_TF_MHR"/>
    <property type="match status" value="1"/>
</dbReference>
<feature type="transmembrane region" description="Helical" evidence="12">
    <location>
        <begin position="652"/>
        <end position="672"/>
    </location>
</feature>